<evidence type="ECO:0000313" key="1">
    <source>
        <dbReference type="EMBL" id="ANP36849.1"/>
    </source>
</evidence>
<sequence length="56" mass="6285">MRVDPRQLAPLGESLDLSLWCLLSEVCFFGARHRRGDNQLCTPECLVCDRFFAGAA</sequence>
<organism evidence="1 2">
    <name type="scientific">Phaeobacter gallaeciensis</name>
    <dbReference type="NCBI Taxonomy" id="60890"/>
    <lineage>
        <taxon>Bacteria</taxon>
        <taxon>Pseudomonadati</taxon>
        <taxon>Pseudomonadota</taxon>
        <taxon>Alphaproteobacteria</taxon>
        <taxon>Rhodobacterales</taxon>
        <taxon>Roseobacteraceae</taxon>
        <taxon>Phaeobacter</taxon>
    </lineage>
</organism>
<dbReference type="EMBL" id="CP015124">
    <property type="protein sequence ID" value="ANP36849.1"/>
    <property type="molecule type" value="Genomic_DNA"/>
</dbReference>
<accession>A0A1B0ZRU0</accession>
<protein>
    <submittedName>
        <fullName evidence="1">Uncharacterized protein</fullName>
    </submittedName>
</protein>
<proteinExistence type="predicted"/>
<gene>
    <name evidence="1" type="ORF">JL2886_01948</name>
</gene>
<evidence type="ECO:0000313" key="2">
    <source>
        <dbReference type="Proteomes" id="UP000092565"/>
    </source>
</evidence>
<name>A0A1B0ZRU0_9RHOB</name>
<reference evidence="1 2" key="1">
    <citation type="submission" date="2016-04" db="EMBL/GenBank/DDBJ databases">
        <authorList>
            <person name="Evans L.H."/>
            <person name="Alamgir A."/>
            <person name="Owens N."/>
            <person name="Weber N.D."/>
            <person name="Virtaneva K."/>
            <person name="Barbian K."/>
            <person name="Babar A."/>
            <person name="Rosenke K."/>
        </authorList>
    </citation>
    <scope>NUCLEOTIDE SEQUENCE [LARGE SCALE GENOMIC DNA]</scope>
    <source>
        <strain evidence="1 2">JL2886</strain>
    </source>
</reference>
<dbReference type="Proteomes" id="UP000092565">
    <property type="component" value="Chromosome"/>
</dbReference>
<keyword evidence="2" id="KW-1185">Reference proteome</keyword>
<dbReference type="AlphaFoldDB" id="A0A1B0ZRU0"/>